<dbReference type="InterPro" id="IPR029032">
    <property type="entry name" value="AhpD-like"/>
</dbReference>
<dbReference type="RefSeq" id="WP_090073764.1">
    <property type="nucleotide sequence ID" value="NZ_FOVR01000008.1"/>
</dbReference>
<dbReference type="SUPFAM" id="SSF69118">
    <property type="entry name" value="AhpD-like"/>
    <property type="match status" value="1"/>
</dbReference>
<dbReference type="Gene3D" id="1.20.1290.10">
    <property type="entry name" value="AhpD-like"/>
    <property type="match status" value="1"/>
</dbReference>
<accession>A0A1I5IBL5</accession>
<name>A0A1I5IBL5_9HYPH</name>
<dbReference type="PANTHER" id="PTHR33930">
    <property type="entry name" value="ALKYL HYDROPEROXIDE REDUCTASE AHPD"/>
    <property type="match status" value="1"/>
</dbReference>
<protein>
    <submittedName>
        <fullName evidence="2">Alkylhydroperoxidase AhpD family core domain-containing protein</fullName>
    </submittedName>
</protein>
<organism evidence="2 3">
    <name type="scientific">Cohaesibacter marisflavi</name>
    <dbReference type="NCBI Taxonomy" id="655353"/>
    <lineage>
        <taxon>Bacteria</taxon>
        <taxon>Pseudomonadati</taxon>
        <taxon>Pseudomonadota</taxon>
        <taxon>Alphaproteobacteria</taxon>
        <taxon>Hyphomicrobiales</taxon>
        <taxon>Cohaesibacteraceae</taxon>
    </lineage>
</organism>
<dbReference type="OrthoDB" id="1683318at2"/>
<dbReference type="PANTHER" id="PTHR33930:SF2">
    <property type="entry name" value="BLR3452 PROTEIN"/>
    <property type="match status" value="1"/>
</dbReference>
<sequence length="115" mass="12338">MASDYKQMMKDVSSQVAVLKKDQPDTIAGFYAMAGGATKNGALDEKTKELITLAIAVALRCEPCMAFHTAALVRLGVTKEELEETLGCAIYMGGGPALMYSAHAMEAFEQLSKKD</sequence>
<dbReference type="GO" id="GO:0051920">
    <property type="term" value="F:peroxiredoxin activity"/>
    <property type="evidence" value="ECO:0007669"/>
    <property type="project" value="InterPro"/>
</dbReference>
<dbReference type="EMBL" id="FOVR01000008">
    <property type="protein sequence ID" value="SFO57914.1"/>
    <property type="molecule type" value="Genomic_DNA"/>
</dbReference>
<gene>
    <name evidence="2" type="ORF">SAMN04488056_108169</name>
</gene>
<dbReference type="InterPro" id="IPR003779">
    <property type="entry name" value="CMD-like"/>
</dbReference>
<dbReference type="InterPro" id="IPR004675">
    <property type="entry name" value="AhpD_core"/>
</dbReference>
<dbReference type="NCBIfam" id="TIGR00778">
    <property type="entry name" value="ahpD_dom"/>
    <property type="match status" value="1"/>
</dbReference>
<keyword evidence="2" id="KW-0560">Oxidoreductase</keyword>
<feature type="domain" description="Carboxymuconolactone decarboxylase-like" evidence="1">
    <location>
        <begin position="24"/>
        <end position="106"/>
    </location>
</feature>
<proteinExistence type="predicted"/>
<evidence type="ECO:0000259" key="1">
    <source>
        <dbReference type="Pfam" id="PF02627"/>
    </source>
</evidence>
<dbReference type="AlphaFoldDB" id="A0A1I5IBL5"/>
<dbReference type="STRING" id="655353.SAMN04488056_108169"/>
<keyword evidence="3" id="KW-1185">Reference proteome</keyword>
<keyword evidence="2" id="KW-0575">Peroxidase</keyword>
<dbReference type="Proteomes" id="UP000199236">
    <property type="component" value="Unassembled WGS sequence"/>
</dbReference>
<evidence type="ECO:0000313" key="3">
    <source>
        <dbReference type="Proteomes" id="UP000199236"/>
    </source>
</evidence>
<reference evidence="2 3" key="1">
    <citation type="submission" date="2016-10" db="EMBL/GenBank/DDBJ databases">
        <authorList>
            <person name="de Groot N.N."/>
        </authorList>
    </citation>
    <scope>NUCLEOTIDE SEQUENCE [LARGE SCALE GENOMIC DNA]</scope>
    <source>
        <strain evidence="2 3">CGMCC 1.9157</strain>
    </source>
</reference>
<evidence type="ECO:0000313" key="2">
    <source>
        <dbReference type="EMBL" id="SFO57914.1"/>
    </source>
</evidence>
<dbReference type="Pfam" id="PF02627">
    <property type="entry name" value="CMD"/>
    <property type="match status" value="1"/>
</dbReference>